<sequence>MSLSVLKNKSTTTMKTDKSESKKAPASDKQQDDDTAMTCDVLRSLSSAATIGSATEKSSSRRSNKSCPKQHQLPMFLSKTYHMIDRCDTDVATWSPNGDNFVIKNVEKFAASVLPMYFKHSNFSSFARQLNFYGFRKLKAEPILTADFDAKTASYVRFYHEKFQKDKPELLSSIRRATKSDQQSKDDMDSLRSEVNRLKELIGTMSTDFERRMNEMTYEYNRRITALSAEHDKLAVLVQQLLGAGSAEALAAAQAKIPTDMMRSLSTVAALGLQNTLRQPAASLLVQNQAAAGLLAAVAAGQKRAAESLLNSAANNEQQEDGNDDKNGKKQRMN</sequence>
<dbReference type="GO" id="GO:0003700">
    <property type="term" value="F:DNA-binding transcription factor activity"/>
    <property type="evidence" value="ECO:0007669"/>
    <property type="project" value="InterPro"/>
</dbReference>
<evidence type="ECO:0000256" key="7">
    <source>
        <dbReference type="SAM" id="MobiDB-lite"/>
    </source>
</evidence>
<feature type="region of interest" description="Disordered" evidence="7">
    <location>
        <begin position="50"/>
        <end position="69"/>
    </location>
</feature>
<evidence type="ECO:0000256" key="3">
    <source>
        <dbReference type="ARBA" id="ARBA00023125"/>
    </source>
</evidence>
<dbReference type="SMART" id="SM00415">
    <property type="entry name" value="HSF"/>
    <property type="match status" value="1"/>
</dbReference>
<dbReference type="SUPFAM" id="SSF46785">
    <property type="entry name" value="Winged helix' DNA-binding domain"/>
    <property type="match status" value="1"/>
</dbReference>
<organism evidence="9">
    <name type="scientific">Grammatophora oceanica</name>
    <dbReference type="NCBI Taxonomy" id="210454"/>
    <lineage>
        <taxon>Eukaryota</taxon>
        <taxon>Sar</taxon>
        <taxon>Stramenopiles</taxon>
        <taxon>Ochrophyta</taxon>
        <taxon>Bacillariophyta</taxon>
        <taxon>Fragilariophyceae</taxon>
        <taxon>Fragilariophycidae</taxon>
        <taxon>Rhabdonematales</taxon>
        <taxon>Grammatophoraceae</taxon>
        <taxon>Grammatophora</taxon>
    </lineage>
</organism>
<feature type="region of interest" description="Disordered" evidence="7">
    <location>
        <begin position="309"/>
        <end position="334"/>
    </location>
</feature>
<keyword evidence="4" id="KW-0804">Transcription</keyword>
<proteinExistence type="inferred from homology"/>
<feature type="domain" description="HSF-type DNA-binding" evidence="8">
    <location>
        <begin position="72"/>
        <end position="177"/>
    </location>
</feature>
<comment type="similarity">
    <text evidence="6">Belongs to the HSF family.</text>
</comment>
<dbReference type="GO" id="GO:0005634">
    <property type="term" value="C:nucleus"/>
    <property type="evidence" value="ECO:0007669"/>
    <property type="project" value="UniProtKB-SubCell"/>
</dbReference>
<protein>
    <recommendedName>
        <fullName evidence="8">HSF-type DNA-binding domain-containing protein</fullName>
    </recommendedName>
</protein>
<name>A0A7S1Y600_9STRA</name>
<evidence type="ECO:0000256" key="1">
    <source>
        <dbReference type="ARBA" id="ARBA00004123"/>
    </source>
</evidence>
<keyword evidence="5" id="KW-0539">Nucleus</keyword>
<dbReference type="Pfam" id="PF00447">
    <property type="entry name" value="HSF_DNA-bind"/>
    <property type="match status" value="1"/>
</dbReference>
<dbReference type="GO" id="GO:0043565">
    <property type="term" value="F:sequence-specific DNA binding"/>
    <property type="evidence" value="ECO:0007669"/>
    <property type="project" value="InterPro"/>
</dbReference>
<dbReference type="PRINTS" id="PR00056">
    <property type="entry name" value="HSFDOMAIN"/>
</dbReference>
<accession>A0A7S1Y600</accession>
<dbReference type="PANTHER" id="PTHR10015">
    <property type="entry name" value="HEAT SHOCK TRANSCRIPTION FACTOR"/>
    <property type="match status" value="1"/>
</dbReference>
<comment type="subcellular location">
    <subcellularLocation>
        <location evidence="1">Nucleus</location>
    </subcellularLocation>
</comment>
<evidence type="ECO:0000256" key="4">
    <source>
        <dbReference type="ARBA" id="ARBA00023163"/>
    </source>
</evidence>
<reference evidence="9" key="1">
    <citation type="submission" date="2021-01" db="EMBL/GenBank/DDBJ databases">
        <authorList>
            <person name="Corre E."/>
            <person name="Pelletier E."/>
            <person name="Niang G."/>
            <person name="Scheremetjew M."/>
            <person name="Finn R."/>
            <person name="Kale V."/>
            <person name="Holt S."/>
            <person name="Cochrane G."/>
            <person name="Meng A."/>
            <person name="Brown T."/>
            <person name="Cohen L."/>
        </authorList>
    </citation>
    <scope>NUCLEOTIDE SEQUENCE</scope>
    <source>
        <strain evidence="9">CCMP 410</strain>
    </source>
</reference>
<dbReference type="InterPro" id="IPR036388">
    <property type="entry name" value="WH-like_DNA-bd_sf"/>
</dbReference>
<evidence type="ECO:0000256" key="2">
    <source>
        <dbReference type="ARBA" id="ARBA00023015"/>
    </source>
</evidence>
<dbReference type="InterPro" id="IPR000232">
    <property type="entry name" value="HSF_DNA-bd"/>
</dbReference>
<keyword evidence="3" id="KW-0238">DNA-binding</keyword>
<feature type="compositionally biased region" description="Polar residues" evidence="7">
    <location>
        <begin position="1"/>
        <end position="14"/>
    </location>
</feature>
<dbReference type="InterPro" id="IPR036390">
    <property type="entry name" value="WH_DNA-bd_sf"/>
</dbReference>
<evidence type="ECO:0000313" key="9">
    <source>
        <dbReference type="EMBL" id="CAD9282153.1"/>
    </source>
</evidence>
<evidence type="ECO:0000256" key="5">
    <source>
        <dbReference type="ARBA" id="ARBA00023242"/>
    </source>
</evidence>
<dbReference type="PANTHER" id="PTHR10015:SF206">
    <property type="entry name" value="HSF-TYPE DNA-BINDING DOMAIN-CONTAINING PROTEIN"/>
    <property type="match status" value="1"/>
</dbReference>
<feature type="compositionally biased region" description="Basic and acidic residues" evidence="7">
    <location>
        <begin position="15"/>
        <end position="32"/>
    </location>
</feature>
<dbReference type="AlphaFoldDB" id="A0A7S1Y600"/>
<keyword evidence="2" id="KW-0805">Transcription regulation</keyword>
<evidence type="ECO:0000256" key="6">
    <source>
        <dbReference type="RuleBase" id="RU004020"/>
    </source>
</evidence>
<dbReference type="EMBL" id="HBGK01021653">
    <property type="protein sequence ID" value="CAD9282153.1"/>
    <property type="molecule type" value="Transcribed_RNA"/>
</dbReference>
<feature type="region of interest" description="Disordered" evidence="7">
    <location>
        <begin position="1"/>
        <end position="35"/>
    </location>
</feature>
<gene>
    <name evidence="9" type="ORF">GOCE00092_LOCUS11064</name>
</gene>
<dbReference type="FunFam" id="1.10.10.10:FF:000027">
    <property type="entry name" value="Heat shock transcription factor 1"/>
    <property type="match status" value="1"/>
</dbReference>
<evidence type="ECO:0000259" key="8">
    <source>
        <dbReference type="SMART" id="SM00415"/>
    </source>
</evidence>
<dbReference type="Gene3D" id="1.10.10.10">
    <property type="entry name" value="Winged helix-like DNA-binding domain superfamily/Winged helix DNA-binding domain"/>
    <property type="match status" value="1"/>
</dbReference>